<dbReference type="InterPro" id="IPR027805">
    <property type="entry name" value="Transposase_HTH_dom"/>
</dbReference>
<dbReference type="InterPro" id="IPR045249">
    <property type="entry name" value="HARBI1-like"/>
</dbReference>
<dbReference type="Proteomes" id="UP000507470">
    <property type="component" value="Unassembled WGS sequence"/>
</dbReference>
<dbReference type="AlphaFoldDB" id="A0A6J8EP82"/>
<dbReference type="PANTHER" id="PTHR22930">
    <property type="match status" value="1"/>
</dbReference>
<dbReference type="OrthoDB" id="6773865at2759"/>
<evidence type="ECO:0000259" key="1">
    <source>
        <dbReference type="Pfam" id="PF13613"/>
    </source>
</evidence>
<dbReference type="Pfam" id="PF13613">
    <property type="entry name" value="HTH_Tnp_4"/>
    <property type="match status" value="1"/>
</dbReference>
<dbReference type="EMBL" id="CACVKT020009374">
    <property type="protein sequence ID" value="CAC5421676.1"/>
    <property type="molecule type" value="Genomic_DNA"/>
</dbReference>
<organism evidence="2 3">
    <name type="scientific">Mytilus coruscus</name>
    <name type="common">Sea mussel</name>
    <dbReference type="NCBI Taxonomy" id="42192"/>
    <lineage>
        <taxon>Eukaryota</taxon>
        <taxon>Metazoa</taxon>
        <taxon>Spiralia</taxon>
        <taxon>Lophotrochozoa</taxon>
        <taxon>Mollusca</taxon>
        <taxon>Bivalvia</taxon>
        <taxon>Autobranchia</taxon>
        <taxon>Pteriomorphia</taxon>
        <taxon>Mytilida</taxon>
        <taxon>Mytiloidea</taxon>
        <taxon>Mytilidae</taxon>
        <taxon>Mytilinae</taxon>
        <taxon>Mytilus</taxon>
    </lineage>
</organism>
<sequence length="218" mass="25337">MFDTIHEEIEPKLIFEHRGGNEQITPRKQLLLFLCYMANNETFRELGQYFGVGKSTAHVCIARVLEAFCEIFLDIIQWPSLQRQDELSREIQLLHMLPNIIGAIDGTHIRLSSCPSNDNDYYNRKGFPSMQLQAVERTIGHVKGRFRRLRELIIHEPKQIVLTILAGCILHNLCIIAHEDIDLYIDRDNDNHPKNYVNIFQNDVGGVEIRQQMMENLP</sequence>
<evidence type="ECO:0000313" key="3">
    <source>
        <dbReference type="Proteomes" id="UP000507470"/>
    </source>
</evidence>
<gene>
    <name evidence="2" type="ORF">MCOR_53770</name>
</gene>
<keyword evidence="3" id="KW-1185">Reference proteome</keyword>
<protein>
    <recommendedName>
        <fullName evidence="1">Transposase Helix-turn-helix domain-containing protein</fullName>
    </recommendedName>
</protein>
<proteinExistence type="predicted"/>
<accession>A0A6J8EP82</accession>
<name>A0A6J8EP82_MYTCO</name>
<reference evidence="2 3" key="1">
    <citation type="submission" date="2020-06" db="EMBL/GenBank/DDBJ databases">
        <authorList>
            <person name="Li R."/>
            <person name="Bekaert M."/>
        </authorList>
    </citation>
    <scope>NUCLEOTIDE SEQUENCE [LARGE SCALE GENOMIC DNA]</scope>
    <source>
        <strain evidence="3">wild</strain>
    </source>
</reference>
<evidence type="ECO:0000313" key="2">
    <source>
        <dbReference type="EMBL" id="CAC5421676.1"/>
    </source>
</evidence>
<feature type="domain" description="Transposase Helix-turn-helix" evidence="1">
    <location>
        <begin position="25"/>
        <end position="70"/>
    </location>
</feature>